<sequence length="105" mass="12058">MGCAKSTLSNQGQRRRKIIRVRKPGPWRQQEPSMTRDQLNAMQDEFWNTVPIYGGRQEIWDALRQAAEPELHIAQSIINCHGMSFTVLTTKERDMNCSCMCCVTA</sequence>
<feature type="domain" description="DC-UbP/UBTD2 N-terminal" evidence="2">
    <location>
        <begin position="21"/>
        <end position="84"/>
    </location>
</feature>
<dbReference type="InterPro" id="IPR038169">
    <property type="entry name" value="DC-UbP/UBTD2_N_sf"/>
</dbReference>
<evidence type="ECO:0000256" key="1">
    <source>
        <dbReference type="SAM" id="MobiDB-lite"/>
    </source>
</evidence>
<dbReference type="OrthoDB" id="1640476at2759"/>
<dbReference type="InterPro" id="IPR032752">
    <property type="entry name" value="DC-UbP/UBTD2_N"/>
</dbReference>
<dbReference type="PANTHER" id="PTHR13609">
    <property type="entry name" value="UBIQUITIN DOMAIN CONTAINING 1 PROTEIN-RELATED"/>
    <property type="match status" value="1"/>
</dbReference>
<organism evidence="3 4">
    <name type="scientific">Artemisia annua</name>
    <name type="common">Sweet wormwood</name>
    <dbReference type="NCBI Taxonomy" id="35608"/>
    <lineage>
        <taxon>Eukaryota</taxon>
        <taxon>Viridiplantae</taxon>
        <taxon>Streptophyta</taxon>
        <taxon>Embryophyta</taxon>
        <taxon>Tracheophyta</taxon>
        <taxon>Spermatophyta</taxon>
        <taxon>Magnoliopsida</taxon>
        <taxon>eudicotyledons</taxon>
        <taxon>Gunneridae</taxon>
        <taxon>Pentapetalae</taxon>
        <taxon>asterids</taxon>
        <taxon>campanulids</taxon>
        <taxon>Asterales</taxon>
        <taxon>Asteraceae</taxon>
        <taxon>Asteroideae</taxon>
        <taxon>Anthemideae</taxon>
        <taxon>Artemisiinae</taxon>
        <taxon>Artemisia</taxon>
    </lineage>
</organism>
<dbReference type="Gene3D" id="1.20.225.20">
    <property type="entry name" value="Ub domain-containing protein, DC-UbP/UBTD2, N-terminal domain"/>
    <property type="match status" value="1"/>
</dbReference>
<accession>A0A2U1NXI5</accession>
<dbReference type="Proteomes" id="UP000245207">
    <property type="component" value="Unassembled WGS sequence"/>
</dbReference>
<evidence type="ECO:0000313" key="3">
    <source>
        <dbReference type="EMBL" id="PWA78226.1"/>
    </source>
</evidence>
<protein>
    <submittedName>
        <fullName evidence="3">Ubiquitin domain-containing protein 2</fullName>
    </submittedName>
</protein>
<dbReference type="EMBL" id="PKPP01002016">
    <property type="protein sequence ID" value="PWA78226.1"/>
    <property type="molecule type" value="Genomic_DNA"/>
</dbReference>
<keyword evidence="4" id="KW-1185">Reference proteome</keyword>
<comment type="caution">
    <text evidence="3">The sequence shown here is derived from an EMBL/GenBank/DDBJ whole genome shotgun (WGS) entry which is preliminary data.</text>
</comment>
<evidence type="ECO:0000313" key="4">
    <source>
        <dbReference type="Proteomes" id="UP000245207"/>
    </source>
</evidence>
<gene>
    <name evidence="3" type="ORF">CTI12_AA219390</name>
</gene>
<name>A0A2U1NXI5_ARTAN</name>
<evidence type="ECO:0000259" key="2">
    <source>
        <dbReference type="Pfam" id="PF16455"/>
    </source>
</evidence>
<dbReference type="InterPro" id="IPR039869">
    <property type="entry name" value="UBTD1/2"/>
</dbReference>
<feature type="compositionally biased region" description="Basic residues" evidence="1">
    <location>
        <begin position="13"/>
        <end position="25"/>
    </location>
</feature>
<dbReference type="AlphaFoldDB" id="A0A2U1NXI5"/>
<feature type="compositionally biased region" description="Polar residues" evidence="1">
    <location>
        <begin position="1"/>
        <end position="12"/>
    </location>
</feature>
<dbReference type="Pfam" id="PF16455">
    <property type="entry name" value="UBD"/>
    <property type="match status" value="1"/>
</dbReference>
<reference evidence="3 4" key="1">
    <citation type="journal article" date="2018" name="Mol. Plant">
        <title>The genome of Artemisia annua provides insight into the evolution of Asteraceae family and artemisinin biosynthesis.</title>
        <authorList>
            <person name="Shen Q."/>
            <person name="Zhang L."/>
            <person name="Liao Z."/>
            <person name="Wang S."/>
            <person name="Yan T."/>
            <person name="Shi P."/>
            <person name="Liu M."/>
            <person name="Fu X."/>
            <person name="Pan Q."/>
            <person name="Wang Y."/>
            <person name="Lv Z."/>
            <person name="Lu X."/>
            <person name="Zhang F."/>
            <person name="Jiang W."/>
            <person name="Ma Y."/>
            <person name="Chen M."/>
            <person name="Hao X."/>
            <person name="Li L."/>
            <person name="Tang Y."/>
            <person name="Lv G."/>
            <person name="Zhou Y."/>
            <person name="Sun X."/>
            <person name="Brodelius P.E."/>
            <person name="Rose J.K.C."/>
            <person name="Tang K."/>
        </authorList>
    </citation>
    <scope>NUCLEOTIDE SEQUENCE [LARGE SCALE GENOMIC DNA]</scope>
    <source>
        <strain evidence="4">cv. Huhao1</strain>
        <tissue evidence="3">Leaf</tissue>
    </source>
</reference>
<feature type="region of interest" description="Disordered" evidence="1">
    <location>
        <begin position="1"/>
        <end position="36"/>
    </location>
</feature>
<proteinExistence type="predicted"/>